<comment type="caution">
    <text evidence="10">The sequence shown here is derived from an EMBL/GenBank/DDBJ whole genome shotgun (WGS) entry which is preliminary data.</text>
</comment>
<dbReference type="Pfam" id="PF00482">
    <property type="entry name" value="T2SSF"/>
    <property type="match status" value="2"/>
</dbReference>
<evidence type="ECO:0000256" key="6">
    <source>
        <dbReference type="ARBA" id="ARBA00022989"/>
    </source>
</evidence>
<evidence type="ECO:0000256" key="3">
    <source>
        <dbReference type="ARBA" id="ARBA00022475"/>
    </source>
</evidence>
<dbReference type="PANTHER" id="PTHR30012:SF0">
    <property type="entry name" value="TYPE II SECRETION SYSTEM PROTEIN F-RELATED"/>
    <property type="match status" value="1"/>
</dbReference>
<evidence type="ECO:0000313" key="10">
    <source>
        <dbReference type="EMBL" id="PIV31898.1"/>
    </source>
</evidence>
<accession>A0A2M7CQF7</accession>
<dbReference type="Gene3D" id="1.20.81.30">
    <property type="entry name" value="Type II secretion system (T2SS), domain F"/>
    <property type="match status" value="2"/>
</dbReference>
<dbReference type="GO" id="GO:0005886">
    <property type="term" value="C:plasma membrane"/>
    <property type="evidence" value="ECO:0007669"/>
    <property type="project" value="UniProtKB-SubCell"/>
</dbReference>
<comment type="similarity">
    <text evidence="2">Belongs to the GSP F family.</text>
</comment>
<protein>
    <recommendedName>
        <fullName evidence="9">Type II secretion system protein GspF domain-containing protein</fullName>
    </recommendedName>
</protein>
<evidence type="ECO:0000256" key="1">
    <source>
        <dbReference type="ARBA" id="ARBA00004429"/>
    </source>
</evidence>
<dbReference type="PRINTS" id="PR00812">
    <property type="entry name" value="BCTERIALGSPF"/>
</dbReference>
<keyword evidence="6 8" id="KW-1133">Transmembrane helix</keyword>
<dbReference type="EMBL" id="PEUH01000013">
    <property type="protein sequence ID" value="PIV31898.1"/>
    <property type="molecule type" value="Genomic_DNA"/>
</dbReference>
<evidence type="ECO:0000256" key="8">
    <source>
        <dbReference type="SAM" id="Phobius"/>
    </source>
</evidence>
<comment type="subcellular location">
    <subcellularLocation>
        <location evidence="1">Cell inner membrane</location>
        <topology evidence="1">Multi-pass membrane protein</topology>
    </subcellularLocation>
</comment>
<sequence length="405" mass="45408">MAKYKYSARTKDGEMQVGYVEAPTKEIATNTLSGHDLFVLSIEGGDEKTIFDRVFGFLKRVKINDIMIFTRQFATLLESEVPLGDALRNLHKQTKNPSLKEAIFGISSDVNAGLSLSQAIERQGNVFSEFYFNTIRSAEVTGRLEESMTFLADYLEKETGWRSKIRNAMIYPVFILSLLIAVAVMLLVVVFPKLAPVFEEMGTEVPIFTKIFLSAGNFMIEWWWVILLVLGMGVILLLEYLQTEEGQVVMNELKIRIPIFGNLFKKIYVARFSESTRVLIKGGVPIAQAIEISSHNIGNIAYRDILHEISESVRAGELFSSLLSKNDYYFPDLVGQMVAIGESTGRLDDILSKISVLYTREIDNTLNSLSELIQPILISIIGIFVGLLFAAVLVPIYNIAQGFKL</sequence>
<evidence type="ECO:0000256" key="5">
    <source>
        <dbReference type="ARBA" id="ARBA00022692"/>
    </source>
</evidence>
<evidence type="ECO:0000256" key="2">
    <source>
        <dbReference type="ARBA" id="ARBA00005745"/>
    </source>
</evidence>
<evidence type="ECO:0000256" key="7">
    <source>
        <dbReference type="ARBA" id="ARBA00023136"/>
    </source>
</evidence>
<organism evidence="10 11">
    <name type="scientific">Candidatus Wolfebacteria bacterium CG02_land_8_20_14_3_00_37_12</name>
    <dbReference type="NCBI Taxonomy" id="1975066"/>
    <lineage>
        <taxon>Bacteria</taxon>
        <taxon>Candidatus Wolfeibacteriota</taxon>
    </lineage>
</organism>
<dbReference type="InterPro" id="IPR018076">
    <property type="entry name" value="T2SS_GspF_dom"/>
</dbReference>
<reference evidence="11" key="1">
    <citation type="submission" date="2017-09" db="EMBL/GenBank/DDBJ databases">
        <title>Depth-based differentiation of microbial function through sediment-hosted aquifers and enrichment of novel symbionts in the deep terrestrial subsurface.</title>
        <authorList>
            <person name="Probst A.J."/>
            <person name="Ladd B."/>
            <person name="Jarett J.K."/>
            <person name="Geller-Mcgrath D.E."/>
            <person name="Sieber C.M.K."/>
            <person name="Emerson J.B."/>
            <person name="Anantharaman K."/>
            <person name="Thomas B.C."/>
            <person name="Malmstrom R."/>
            <person name="Stieglmeier M."/>
            <person name="Klingl A."/>
            <person name="Woyke T."/>
            <person name="Ryan C.M."/>
            <person name="Banfield J.F."/>
        </authorList>
    </citation>
    <scope>NUCLEOTIDE SEQUENCE [LARGE SCALE GENOMIC DNA]</scope>
</reference>
<gene>
    <name evidence="10" type="ORF">COS33_00695</name>
</gene>
<name>A0A2M7CQF7_9BACT</name>
<feature type="domain" description="Type II secretion system protein GspF" evidence="9">
    <location>
        <begin position="274"/>
        <end position="395"/>
    </location>
</feature>
<keyword evidence="4" id="KW-0997">Cell inner membrane</keyword>
<dbReference type="PANTHER" id="PTHR30012">
    <property type="entry name" value="GENERAL SECRETION PATHWAY PROTEIN"/>
    <property type="match status" value="1"/>
</dbReference>
<feature type="transmembrane region" description="Helical" evidence="8">
    <location>
        <begin position="169"/>
        <end position="191"/>
    </location>
</feature>
<dbReference type="AlphaFoldDB" id="A0A2M7CQF7"/>
<dbReference type="Proteomes" id="UP000230595">
    <property type="component" value="Unassembled WGS sequence"/>
</dbReference>
<dbReference type="FunFam" id="1.20.81.30:FF:000001">
    <property type="entry name" value="Type II secretion system protein F"/>
    <property type="match status" value="1"/>
</dbReference>
<feature type="transmembrane region" description="Helical" evidence="8">
    <location>
        <begin position="376"/>
        <end position="400"/>
    </location>
</feature>
<evidence type="ECO:0000259" key="9">
    <source>
        <dbReference type="Pfam" id="PF00482"/>
    </source>
</evidence>
<keyword evidence="5 8" id="KW-0812">Transmembrane</keyword>
<feature type="domain" description="Type II secretion system protein GspF" evidence="9">
    <location>
        <begin position="69"/>
        <end position="192"/>
    </location>
</feature>
<evidence type="ECO:0000313" key="11">
    <source>
        <dbReference type="Proteomes" id="UP000230595"/>
    </source>
</evidence>
<evidence type="ECO:0000256" key="4">
    <source>
        <dbReference type="ARBA" id="ARBA00022519"/>
    </source>
</evidence>
<keyword evidence="3" id="KW-1003">Cell membrane</keyword>
<feature type="transmembrane region" description="Helical" evidence="8">
    <location>
        <begin position="222"/>
        <end position="241"/>
    </location>
</feature>
<dbReference type="InterPro" id="IPR003004">
    <property type="entry name" value="GspF/PilC"/>
</dbReference>
<proteinExistence type="inferred from homology"/>
<dbReference type="InterPro" id="IPR042094">
    <property type="entry name" value="T2SS_GspF_sf"/>
</dbReference>
<keyword evidence="7 8" id="KW-0472">Membrane</keyword>